<keyword evidence="3" id="KW-1185">Reference proteome</keyword>
<dbReference type="InterPro" id="IPR021109">
    <property type="entry name" value="Peptidase_aspartic_dom_sf"/>
</dbReference>
<protein>
    <recommendedName>
        <fullName evidence="4">Peptidase A2 domain-containing protein</fullName>
    </recommendedName>
</protein>
<organism evidence="2 3">
    <name type="scientific">Sinocyclocheilus rhinocerous</name>
    <dbReference type="NCBI Taxonomy" id="307959"/>
    <lineage>
        <taxon>Eukaryota</taxon>
        <taxon>Metazoa</taxon>
        <taxon>Chordata</taxon>
        <taxon>Craniata</taxon>
        <taxon>Vertebrata</taxon>
        <taxon>Euteleostomi</taxon>
        <taxon>Actinopterygii</taxon>
        <taxon>Neopterygii</taxon>
        <taxon>Teleostei</taxon>
        <taxon>Ostariophysi</taxon>
        <taxon>Cypriniformes</taxon>
        <taxon>Cyprinidae</taxon>
        <taxon>Cyprininae</taxon>
        <taxon>Sinocyclocheilus</taxon>
    </lineage>
</organism>
<evidence type="ECO:0000256" key="1">
    <source>
        <dbReference type="SAM" id="Phobius"/>
    </source>
</evidence>
<name>A0A673HHN6_9TELE</name>
<dbReference type="SUPFAM" id="SSF50630">
    <property type="entry name" value="Acid proteases"/>
    <property type="match status" value="1"/>
</dbReference>
<proteinExistence type="predicted"/>
<dbReference type="Gene3D" id="2.40.70.10">
    <property type="entry name" value="Acid Proteases"/>
    <property type="match status" value="1"/>
</dbReference>
<accession>A0A673HHN6</accession>
<dbReference type="Proteomes" id="UP000472270">
    <property type="component" value="Unassembled WGS sequence"/>
</dbReference>
<dbReference type="Ensembl" id="ENSSRHT00000025953.1">
    <property type="protein sequence ID" value="ENSSRHP00000025195.1"/>
    <property type="gene ID" value="ENSSRHG00000013216.1"/>
</dbReference>
<evidence type="ECO:0000313" key="3">
    <source>
        <dbReference type="Proteomes" id="UP000472270"/>
    </source>
</evidence>
<keyword evidence="1" id="KW-0812">Transmembrane</keyword>
<keyword evidence="1" id="KW-0472">Membrane</keyword>
<reference evidence="2" key="1">
    <citation type="submission" date="2025-08" db="UniProtKB">
        <authorList>
            <consortium name="Ensembl"/>
        </authorList>
    </citation>
    <scope>IDENTIFICATION</scope>
</reference>
<reference evidence="2" key="2">
    <citation type="submission" date="2025-09" db="UniProtKB">
        <authorList>
            <consortium name="Ensembl"/>
        </authorList>
    </citation>
    <scope>IDENTIFICATION</scope>
</reference>
<sequence length="352" mass="38847">SRSRKGFPARNNTPQKKKKNTIVIYYSSVVTVFAELFLIDENKGMSVSQSGANSSVSSGVMTAVNSNAIPVSRPLFMPETFTGVGREWSDWSEQFEMGVNGWDNELKLKFLSLLFSGRARYIYGGLPYEAKNKYALLKDAMGKCLEPCESADWNWVSFSSRCRLPNESLVIFYNCAGVFLTDKVAGCETCLFIDTSTQISIVPKQFWLNVSNGGSSLDGYQGKVAMANGGEMSILGRWQTVCQFDSLAVIVEFLVADVTPQELLLGTDFLSKFGEVIDLGEKCCRLMVKKLPLFSEDGSVQPKVVRVQADIMIPPHTEAIVPGKVEGLLPQHYEGMLEPFSIMLPTCDVLVA</sequence>
<dbReference type="AlphaFoldDB" id="A0A673HHN6"/>
<dbReference type="CDD" id="cd00303">
    <property type="entry name" value="retropepsin_like"/>
    <property type="match status" value="1"/>
</dbReference>
<evidence type="ECO:0000313" key="2">
    <source>
        <dbReference type="Ensembl" id="ENSSRHP00000025195.1"/>
    </source>
</evidence>
<keyword evidence="1" id="KW-1133">Transmembrane helix</keyword>
<evidence type="ECO:0008006" key="4">
    <source>
        <dbReference type="Google" id="ProtNLM"/>
    </source>
</evidence>
<feature type="transmembrane region" description="Helical" evidence="1">
    <location>
        <begin position="21"/>
        <end position="39"/>
    </location>
</feature>